<keyword evidence="1" id="KW-0732">Signal</keyword>
<dbReference type="PROSITE" id="PS51257">
    <property type="entry name" value="PROKAR_LIPOPROTEIN"/>
    <property type="match status" value="1"/>
</dbReference>
<evidence type="ECO:0000256" key="1">
    <source>
        <dbReference type="SAM" id="SignalP"/>
    </source>
</evidence>
<dbReference type="AlphaFoldDB" id="A0A160T260"/>
<dbReference type="Pfam" id="PF04314">
    <property type="entry name" value="PCuAC"/>
    <property type="match status" value="1"/>
</dbReference>
<evidence type="ECO:0000313" key="3">
    <source>
        <dbReference type="Proteomes" id="UP000215027"/>
    </source>
</evidence>
<keyword evidence="3" id="KW-1185">Reference proteome</keyword>
<dbReference type="Gene3D" id="2.60.40.1890">
    <property type="entry name" value="PCu(A)C copper chaperone"/>
    <property type="match status" value="1"/>
</dbReference>
<organism evidence="2 3">
    <name type="scientific">Candidatus Promineifilum breve</name>
    <dbReference type="NCBI Taxonomy" id="1806508"/>
    <lineage>
        <taxon>Bacteria</taxon>
        <taxon>Bacillati</taxon>
        <taxon>Chloroflexota</taxon>
        <taxon>Ardenticatenia</taxon>
        <taxon>Candidatus Promineifilales</taxon>
        <taxon>Candidatus Promineifilaceae</taxon>
        <taxon>Candidatus Promineifilum</taxon>
    </lineage>
</organism>
<evidence type="ECO:0000313" key="2">
    <source>
        <dbReference type="EMBL" id="CUS03642.2"/>
    </source>
</evidence>
<dbReference type="SUPFAM" id="SSF110087">
    <property type="entry name" value="DR1885-like metal-binding protein"/>
    <property type="match status" value="1"/>
</dbReference>
<proteinExistence type="predicted"/>
<dbReference type="InterPro" id="IPR058248">
    <property type="entry name" value="Lxx211020-like"/>
</dbReference>
<dbReference type="PANTHER" id="PTHR36302:SF1">
    <property type="entry name" value="COPPER CHAPERONE PCU(A)C"/>
    <property type="match status" value="1"/>
</dbReference>
<dbReference type="KEGG" id="pbf:CFX0092_A1764"/>
<dbReference type="PANTHER" id="PTHR36302">
    <property type="entry name" value="BLR7088 PROTEIN"/>
    <property type="match status" value="1"/>
</dbReference>
<accession>A0A160T260</accession>
<dbReference type="Proteomes" id="UP000215027">
    <property type="component" value="Chromosome I"/>
</dbReference>
<evidence type="ECO:0008006" key="4">
    <source>
        <dbReference type="Google" id="ProtNLM"/>
    </source>
</evidence>
<sequence length="162" mass="16669">MRMTRLILLLSLLLLAACGGAGGADETPATGGELTVDQVTANLSLPTDTGAVYMRITNGSAADDALIDAAVPGCGTVELHEIIMDGDVMSMSQVEGNRIPIPAGQTVMLERGGLHVMCIGKTGEFTVGQSVPVTLTFETAGEMEVTAEVIEPGEMSEGMGDN</sequence>
<feature type="signal peptide" evidence="1">
    <location>
        <begin position="1"/>
        <end position="23"/>
    </location>
</feature>
<name>A0A160T260_9CHLR</name>
<gene>
    <name evidence="2" type="ORF">CFX0092_A1764</name>
</gene>
<dbReference type="InterPro" id="IPR007410">
    <property type="entry name" value="LpqE-like"/>
</dbReference>
<dbReference type="InterPro" id="IPR036182">
    <property type="entry name" value="PCuAC_sf"/>
</dbReference>
<feature type="chain" id="PRO_5008240536" description="Copper chaperone PCu(A)C" evidence="1">
    <location>
        <begin position="24"/>
        <end position="162"/>
    </location>
</feature>
<dbReference type="EMBL" id="LN890655">
    <property type="protein sequence ID" value="CUS03642.2"/>
    <property type="molecule type" value="Genomic_DNA"/>
</dbReference>
<reference evidence="2" key="1">
    <citation type="submission" date="2016-01" db="EMBL/GenBank/DDBJ databases">
        <authorList>
            <person name="Mcilroy J.S."/>
            <person name="Karst M S."/>
            <person name="Albertsen M."/>
        </authorList>
    </citation>
    <scope>NUCLEOTIDE SEQUENCE</scope>
    <source>
        <strain evidence="2">Cfx-K</strain>
    </source>
</reference>
<protein>
    <recommendedName>
        <fullName evidence="4">Copper chaperone PCu(A)C</fullName>
    </recommendedName>
</protein>